<feature type="compositionally biased region" description="Polar residues" evidence="3">
    <location>
        <begin position="235"/>
        <end position="246"/>
    </location>
</feature>
<feature type="compositionally biased region" description="Low complexity" evidence="3">
    <location>
        <begin position="219"/>
        <end position="234"/>
    </location>
</feature>
<dbReference type="SMART" id="SM00369">
    <property type="entry name" value="LRR_TYP"/>
    <property type="match status" value="3"/>
</dbReference>
<proteinExistence type="predicted"/>
<dbReference type="SUPFAM" id="SSF52058">
    <property type="entry name" value="L domain-like"/>
    <property type="match status" value="1"/>
</dbReference>
<dbReference type="AlphaFoldDB" id="A0A9N8HNH1"/>
<keyword evidence="1" id="KW-0433">Leucine-rich repeat</keyword>
<dbReference type="InterPro" id="IPR032675">
    <property type="entry name" value="LRR_dom_sf"/>
</dbReference>
<name>A0A9N8HNH1_9STRA</name>
<dbReference type="Proteomes" id="UP001153069">
    <property type="component" value="Unassembled WGS sequence"/>
</dbReference>
<keyword evidence="4" id="KW-0812">Transmembrane</keyword>
<dbReference type="Gene3D" id="3.80.10.10">
    <property type="entry name" value="Ribonuclease Inhibitor"/>
    <property type="match status" value="2"/>
</dbReference>
<evidence type="ECO:0000256" key="2">
    <source>
        <dbReference type="ARBA" id="ARBA00022737"/>
    </source>
</evidence>
<sequence length="550" mass="59932">MTTVSNEKDSALLQLQLQRGRASLQDAATLGAQLQSMARAPNDNDSPPTAMAQPRYAAEQDRHVFRNTSKPGYDPNGPQPGAFPQPVQEANVVVLAPPPPPTTSEGNIGDDDHLEDALPDEQPLPPNDEWWKKYSLLQDLERWHVICIGVTTLILLILVVSMSVALGITENNNQETTIITTRPKQRPAPTQPMVPTTPKTSFPSISSQPSAPPTPQPSNAPSKSSVPSMSPSISNAPTLSPSQAPTSVRRMEIMNSLPMETRLRIDADSNSPQAKALQFVVDGHSAYPEWRVIQRFALATVYYATNGDEWNDNRSWLHPNSHECGWQHVQRVGSSGPCGSATYFTLNEGVYESLSLYDNNLVGTLPPELFMLLTSLKHVDLGVNKLEGPLSPLPLSGLKNLERLNLENNAMEGKLPAEIGFLTQLTWLSLSSNRLKSSIPSEVGQLSRLTRLSLSINNFDRTIPSELARLDRLESLFLDRNRLIGSIPQELEVLAVNGSLVTFTLDWNSFHGVVPYDLCGLGLGLVFDCSSTGSSSDGLCGCTDCPCADP</sequence>
<dbReference type="Pfam" id="PF13855">
    <property type="entry name" value="LRR_8"/>
    <property type="match status" value="2"/>
</dbReference>
<feature type="compositionally biased region" description="Low complexity" evidence="3">
    <location>
        <begin position="200"/>
        <end position="209"/>
    </location>
</feature>
<dbReference type="PANTHER" id="PTHR48010">
    <property type="entry name" value="OS05G0588300 PROTEIN"/>
    <property type="match status" value="1"/>
</dbReference>
<keyword evidence="4" id="KW-0472">Membrane</keyword>
<evidence type="ECO:0000313" key="6">
    <source>
        <dbReference type="Proteomes" id="UP001153069"/>
    </source>
</evidence>
<keyword evidence="6" id="KW-1185">Reference proteome</keyword>
<protein>
    <submittedName>
        <fullName evidence="5">Leucine Rich Repeat</fullName>
    </submittedName>
</protein>
<feature type="region of interest" description="Disordered" evidence="3">
    <location>
        <begin position="33"/>
        <end position="85"/>
    </location>
</feature>
<feature type="region of interest" description="Disordered" evidence="3">
    <location>
        <begin position="177"/>
        <end position="248"/>
    </location>
</feature>
<evidence type="ECO:0000256" key="4">
    <source>
        <dbReference type="SAM" id="Phobius"/>
    </source>
</evidence>
<comment type="caution">
    <text evidence="5">The sequence shown here is derived from an EMBL/GenBank/DDBJ whole genome shotgun (WGS) entry which is preliminary data.</text>
</comment>
<dbReference type="OrthoDB" id="676979at2759"/>
<evidence type="ECO:0000256" key="3">
    <source>
        <dbReference type="SAM" id="MobiDB-lite"/>
    </source>
</evidence>
<evidence type="ECO:0000313" key="5">
    <source>
        <dbReference type="EMBL" id="CAB9516973.1"/>
    </source>
</evidence>
<dbReference type="InterPro" id="IPR003591">
    <property type="entry name" value="Leu-rich_rpt_typical-subtyp"/>
</dbReference>
<feature type="compositionally biased region" description="Acidic residues" evidence="3">
    <location>
        <begin position="108"/>
        <end position="119"/>
    </location>
</feature>
<dbReference type="InterPro" id="IPR050994">
    <property type="entry name" value="At_inactive_RLKs"/>
</dbReference>
<dbReference type="EMBL" id="CAICTM010000818">
    <property type="protein sequence ID" value="CAB9516973.1"/>
    <property type="molecule type" value="Genomic_DNA"/>
</dbReference>
<dbReference type="PANTHER" id="PTHR48010:SF58">
    <property type="entry name" value="RECEPTOR PROTEIN KINASE-LIKE PROTEIN ZAR1"/>
    <property type="match status" value="1"/>
</dbReference>
<gene>
    <name evidence="5" type="ORF">SEMRO_819_G207080.1</name>
</gene>
<keyword evidence="2" id="KW-0677">Repeat</keyword>
<keyword evidence="4" id="KW-1133">Transmembrane helix</keyword>
<reference evidence="5" key="1">
    <citation type="submission" date="2020-06" db="EMBL/GenBank/DDBJ databases">
        <authorList>
            <consortium name="Plant Systems Biology data submission"/>
        </authorList>
    </citation>
    <scope>NUCLEOTIDE SEQUENCE</scope>
    <source>
        <strain evidence="5">D6</strain>
    </source>
</reference>
<dbReference type="InterPro" id="IPR001611">
    <property type="entry name" value="Leu-rich_rpt"/>
</dbReference>
<feature type="transmembrane region" description="Helical" evidence="4">
    <location>
        <begin position="143"/>
        <end position="168"/>
    </location>
</feature>
<accession>A0A9N8HNH1</accession>
<dbReference type="FunFam" id="3.80.10.10:FF:000383">
    <property type="entry name" value="Leucine-rich repeat receptor protein kinase EMS1"/>
    <property type="match status" value="1"/>
</dbReference>
<feature type="region of interest" description="Disordered" evidence="3">
    <location>
        <begin position="97"/>
        <end position="126"/>
    </location>
</feature>
<organism evidence="5 6">
    <name type="scientific">Seminavis robusta</name>
    <dbReference type="NCBI Taxonomy" id="568900"/>
    <lineage>
        <taxon>Eukaryota</taxon>
        <taxon>Sar</taxon>
        <taxon>Stramenopiles</taxon>
        <taxon>Ochrophyta</taxon>
        <taxon>Bacillariophyta</taxon>
        <taxon>Bacillariophyceae</taxon>
        <taxon>Bacillariophycidae</taxon>
        <taxon>Naviculales</taxon>
        <taxon>Naviculaceae</taxon>
        <taxon>Seminavis</taxon>
    </lineage>
</organism>
<evidence type="ECO:0000256" key="1">
    <source>
        <dbReference type="ARBA" id="ARBA00022614"/>
    </source>
</evidence>